<dbReference type="Proteomes" id="UP000236000">
    <property type="component" value="Unassembled WGS sequence"/>
</dbReference>
<accession>A0A2N8HCD0</accession>
<dbReference type="RefSeq" id="WP_102713986.1">
    <property type="nucleotide sequence ID" value="NZ_PJKA01000012.1"/>
</dbReference>
<keyword evidence="1" id="KW-0328">Glycosyltransferase</keyword>
<evidence type="ECO:0000256" key="1">
    <source>
        <dbReference type="ARBA" id="ARBA00022676"/>
    </source>
</evidence>
<dbReference type="GO" id="GO:0016757">
    <property type="term" value="F:glycosyltransferase activity"/>
    <property type="evidence" value="ECO:0007669"/>
    <property type="project" value="UniProtKB-KW"/>
</dbReference>
<gene>
    <name evidence="4" type="ORF">CXU22_07080</name>
</gene>
<organism evidence="4 5">
    <name type="scientific">Akkermansia muciniphila</name>
    <dbReference type="NCBI Taxonomy" id="239935"/>
    <lineage>
        <taxon>Bacteria</taxon>
        <taxon>Pseudomonadati</taxon>
        <taxon>Verrucomicrobiota</taxon>
        <taxon>Verrucomicrobiia</taxon>
        <taxon>Verrucomicrobiales</taxon>
        <taxon>Akkermansiaceae</taxon>
        <taxon>Akkermansia</taxon>
    </lineage>
</organism>
<name>A0A2N8HCD0_9BACT</name>
<dbReference type="InterPro" id="IPR001296">
    <property type="entry name" value="Glyco_trans_1"/>
</dbReference>
<reference evidence="4 5" key="1">
    <citation type="journal article" date="2017" name="BMC Genomics">
        <title>Genome sequencing of 39 Akkermansia muciniphila isolates reveals its population structure, genomic and functional diverisity, and global distribution in mammalian gut microbiotas.</title>
        <authorList>
            <person name="Guo X."/>
            <person name="Li S."/>
            <person name="Zhang J."/>
            <person name="Wu F."/>
            <person name="Li X."/>
            <person name="Wu D."/>
            <person name="Zhang M."/>
            <person name="Ou Z."/>
            <person name="Jie Z."/>
            <person name="Yan Q."/>
            <person name="Li P."/>
            <person name="Yi J."/>
            <person name="Peng Y."/>
        </authorList>
    </citation>
    <scope>NUCLEOTIDE SEQUENCE [LARGE SCALE GENOMIC DNA]</scope>
    <source>
        <strain evidence="4 5">GP24</strain>
    </source>
</reference>
<evidence type="ECO:0000256" key="2">
    <source>
        <dbReference type="ARBA" id="ARBA00022679"/>
    </source>
</evidence>
<comment type="caution">
    <text evidence="4">The sequence shown here is derived from an EMBL/GenBank/DDBJ whole genome shotgun (WGS) entry which is preliminary data.</text>
</comment>
<dbReference type="PANTHER" id="PTHR12526:SF510">
    <property type="entry name" value="D-INOSITOL 3-PHOSPHATE GLYCOSYLTRANSFERASE"/>
    <property type="match status" value="1"/>
</dbReference>
<protein>
    <submittedName>
        <fullName evidence="4">Glycosyl transferase family 1</fullName>
    </submittedName>
</protein>
<evidence type="ECO:0000259" key="3">
    <source>
        <dbReference type="Pfam" id="PF00534"/>
    </source>
</evidence>
<keyword evidence="2 4" id="KW-0808">Transferase</keyword>
<dbReference type="SUPFAM" id="SSF53756">
    <property type="entry name" value="UDP-Glycosyltransferase/glycogen phosphorylase"/>
    <property type="match status" value="1"/>
</dbReference>
<feature type="domain" description="Glycosyl transferase family 1" evidence="3">
    <location>
        <begin position="225"/>
        <end position="380"/>
    </location>
</feature>
<dbReference type="AlphaFoldDB" id="A0A2N8HCD0"/>
<dbReference type="PANTHER" id="PTHR12526">
    <property type="entry name" value="GLYCOSYLTRANSFERASE"/>
    <property type="match status" value="1"/>
</dbReference>
<proteinExistence type="predicted"/>
<sequence>MMQILINAYAVNPDWGSEPGMGWNWVVHLAMHCKVHVITEGEWRENIERELARLPQAGNIVFHYLPVPEKVRRMCWNQGDWRFYYHYRKWQKRALCLARQIMKDNRIDLIHQLNMIGFREPGLLWKIKGVPYVWGPVGGMENVPAAYARCAGWRQRLFVRVKNALNSFQSRWQPHVRRAVARSSVLVAAVEGVKSRMEEVYGKQAVVINETGCRPNLSGGRLLDKKEEFSLLWVGKADFRKQLHLAVSTLALLKDCEGLRLHICGVNPSEEGGRFIKQAENLGVSHMCIWHGVVPNAEILSMMRQSDLFFFTSIMEATSTVIAESLMARLPVLCFDTCGMSTVIDDSVGCKIPLSNPGRSARDFAERIRFFFHNRQVLREMDGAFLARQGELDWNRKAERMAGIYREVLKSRQH</sequence>
<dbReference type="OrthoDB" id="9814612at2"/>
<dbReference type="EMBL" id="PJKA01000012">
    <property type="protein sequence ID" value="PNC17514.1"/>
    <property type="molecule type" value="Genomic_DNA"/>
</dbReference>
<evidence type="ECO:0000313" key="5">
    <source>
        <dbReference type="Proteomes" id="UP000236000"/>
    </source>
</evidence>
<dbReference type="CDD" id="cd03801">
    <property type="entry name" value="GT4_PimA-like"/>
    <property type="match status" value="1"/>
</dbReference>
<dbReference type="Pfam" id="PF00534">
    <property type="entry name" value="Glycos_transf_1"/>
    <property type="match status" value="1"/>
</dbReference>
<evidence type="ECO:0000313" key="4">
    <source>
        <dbReference type="EMBL" id="PNC17514.1"/>
    </source>
</evidence>
<dbReference type="Gene3D" id="3.40.50.2000">
    <property type="entry name" value="Glycogen Phosphorylase B"/>
    <property type="match status" value="2"/>
</dbReference>